<gene>
    <name evidence="1" type="ORF">QFC19_004116</name>
</gene>
<reference evidence="1" key="1">
    <citation type="submission" date="2023-04" db="EMBL/GenBank/DDBJ databases">
        <title>Draft Genome sequencing of Naganishia species isolated from polar environments using Oxford Nanopore Technology.</title>
        <authorList>
            <person name="Leo P."/>
            <person name="Venkateswaran K."/>
        </authorList>
    </citation>
    <scope>NUCLEOTIDE SEQUENCE</scope>
    <source>
        <strain evidence="1">MNA-CCFEE 5261</strain>
    </source>
</reference>
<evidence type="ECO:0000313" key="1">
    <source>
        <dbReference type="EMBL" id="KAJ9104132.1"/>
    </source>
</evidence>
<dbReference type="Proteomes" id="UP001241377">
    <property type="component" value="Unassembled WGS sequence"/>
</dbReference>
<keyword evidence="2" id="KW-1185">Reference proteome</keyword>
<sequence length="819" mass="89763">MVDKYRLEALELEKTFGMPVKEMTPGDQQQMKQLLTEFGQHRDSAKKERDSVILSFERTLHPYLYRYLEGMLKELLPAHLAKAKPVIETHNGDDVVEPSNQMDMETTQAPLADESSTETQSKPVAPSASEIQTEPLPQNIVMTGLSSESPVKTIQDKIPASNSAAELADTNMIHHALNMAENPVSMEVDTDKPNETSSVLPVKFVKDVQESVSLLDGHVQSKQPNGASVQAVDDLPENKQDRRKLVGERLKVLENGFKEAATTTEELGRKLEKLEEQVANQEEQLYEYLNTQALSNEGRADAAIASLNSSGNPLAEAKDEALIGRTTPPAHNIDEAILETARAEAVRTLEARLSDWSRAQDLRITEIAKAHETRLATVRDEIRAEIRTEAARAEEAYASAIQTAEEKATKLESQLSALQAELLAFKEERKVIERLKEHQNTSDQLVKTIRESTLKAQLTESQFRNGVNAKLGEIETRVTTHDSQMKDMSTFENTKEAWRKDMIDMKNHVIGRVDYLEEQVQSLKQPLMAARSNDQLPQPAASPLAEQLAVAQTTRENSGVRSPALQPPQMTTQQVPQRQSQTNQMLSQYTPTSIPIPQQSSGQTLPHIVNSDEGNQFTMQSARANSGEPSQVRLAINRGSGPLVNSVVPVSQSAAAPVSHSIQPSVFGQTWRPPFPGQSVSGQQSPGQPRLPSLQVDNEQAIYQPRAVPAGARSSANGSRINTNPASEGSLASRLNGGDIRSPVPRSDSTPASTLPLHMRMHNGNGVQVQTWMQPNNPVNTVGGNDPNGLTGPQSSVNDVAATGRLRIYAPGDIKPQQL</sequence>
<organism evidence="1 2">
    <name type="scientific">Naganishia cerealis</name>
    <dbReference type="NCBI Taxonomy" id="610337"/>
    <lineage>
        <taxon>Eukaryota</taxon>
        <taxon>Fungi</taxon>
        <taxon>Dikarya</taxon>
        <taxon>Basidiomycota</taxon>
        <taxon>Agaricomycotina</taxon>
        <taxon>Tremellomycetes</taxon>
        <taxon>Filobasidiales</taxon>
        <taxon>Filobasidiaceae</taxon>
        <taxon>Naganishia</taxon>
    </lineage>
</organism>
<comment type="caution">
    <text evidence="1">The sequence shown here is derived from an EMBL/GenBank/DDBJ whole genome shotgun (WGS) entry which is preliminary data.</text>
</comment>
<protein>
    <submittedName>
        <fullName evidence="1">Uncharacterized protein</fullName>
    </submittedName>
</protein>
<name>A0ACC2W0F6_9TREE</name>
<accession>A0ACC2W0F6</accession>
<dbReference type="EMBL" id="JASBWR010000042">
    <property type="protein sequence ID" value="KAJ9104132.1"/>
    <property type="molecule type" value="Genomic_DNA"/>
</dbReference>
<proteinExistence type="predicted"/>
<evidence type="ECO:0000313" key="2">
    <source>
        <dbReference type="Proteomes" id="UP001241377"/>
    </source>
</evidence>